<accession>A0A2R7UAM7</accession>
<dbReference type="Pfam" id="PF02413">
    <property type="entry name" value="Caudo_TAP"/>
    <property type="match status" value="1"/>
</dbReference>
<proteinExistence type="predicted"/>
<dbReference type="AlphaFoldDB" id="A0A2R7UAM7"/>
<dbReference type="Proteomes" id="UP000244874">
    <property type="component" value="Unassembled WGS sequence"/>
</dbReference>
<dbReference type="InterPro" id="IPR003458">
    <property type="entry name" value="Phage_T4_Gp38_tail_assem"/>
</dbReference>
<protein>
    <submittedName>
        <fullName evidence="1">Phage tail protein</fullName>
    </submittedName>
</protein>
<dbReference type="EMBL" id="QANO01000192">
    <property type="protein sequence ID" value="PTU49248.1"/>
    <property type="molecule type" value="Genomic_DNA"/>
</dbReference>
<organism evidence="1 2">
    <name type="scientific">Pseudomonas plecoglossicida</name>
    <dbReference type="NCBI Taxonomy" id="70775"/>
    <lineage>
        <taxon>Bacteria</taxon>
        <taxon>Pseudomonadati</taxon>
        <taxon>Pseudomonadota</taxon>
        <taxon>Gammaproteobacteria</taxon>
        <taxon>Pseudomonadales</taxon>
        <taxon>Pseudomonadaceae</taxon>
        <taxon>Pseudomonas</taxon>
    </lineage>
</organism>
<reference evidence="1 2" key="1">
    <citation type="submission" date="2018-04" db="EMBL/GenBank/DDBJ databases">
        <authorList>
            <person name="Go L.Y."/>
            <person name="Mitchell J.A."/>
        </authorList>
    </citation>
    <scope>NUCLEOTIDE SEQUENCE [LARGE SCALE GENOMIC DNA]</scope>
    <source>
        <strain evidence="1 2">KCJK7865</strain>
    </source>
</reference>
<evidence type="ECO:0000313" key="2">
    <source>
        <dbReference type="Proteomes" id="UP000244874"/>
    </source>
</evidence>
<comment type="caution">
    <text evidence="1">The sequence shown here is derived from an EMBL/GenBank/DDBJ whole genome shotgun (WGS) entry which is preliminary data.</text>
</comment>
<name>A0A2R7UAM7_PSEDL</name>
<gene>
    <name evidence="1" type="ORF">DBB42_26535</name>
</gene>
<evidence type="ECO:0000313" key="1">
    <source>
        <dbReference type="EMBL" id="PTU49248.1"/>
    </source>
</evidence>
<sequence length="123" mass="13704">MKATGEALTYSALGPLPDELTLTPCPGRYYTWTGEDWLLDTAAQREGRRQEVLTARDERLAVASVRIAPLLDAVELGRANEAEQALLLAWKHYRVDLGRIEQQEGFPMAVDWPPSPEDAPVDD</sequence>